<dbReference type="InterPro" id="IPR045584">
    <property type="entry name" value="Pilin-like"/>
</dbReference>
<protein>
    <submittedName>
        <fullName evidence="2">General secretion pathway protein GspJ</fullName>
    </submittedName>
    <submittedName>
        <fullName evidence="1">Type II secretion system protein J</fullName>
    </submittedName>
</protein>
<dbReference type="PATRIC" id="fig|40324.63.peg.904"/>
<proteinExistence type="predicted"/>
<dbReference type="SUPFAM" id="SSF54523">
    <property type="entry name" value="Pili subunits"/>
    <property type="match status" value="1"/>
</dbReference>
<evidence type="ECO:0000313" key="2">
    <source>
        <dbReference type="EMBL" id="KKD57662.1"/>
    </source>
</evidence>
<dbReference type="OrthoDB" id="5801210at2"/>
<evidence type="ECO:0000313" key="1">
    <source>
        <dbReference type="EMBL" id="EKT4443100.1"/>
    </source>
</evidence>
<dbReference type="NCBIfam" id="NF006453">
    <property type="entry name" value="PRK08808.1"/>
    <property type="match status" value="1"/>
</dbReference>
<gene>
    <name evidence="1" type="ORF">QEK83_003795</name>
    <name evidence="2" type="ORF">VM57_02375</name>
</gene>
<dbReference type="EMBL" id="JZRZ01000005">
    <property type="protein sequence ID" value="KKD57662.1"/>
    <property type="molecule type" value="Genomic_DNA"/>
</dbReference>
<dbReference type="Proteomes" id="UP001214521">
    <property type="component" value="Unassembled WGS sequence"/>
</dbReference>
<dbReference type="RefSeq" id="WP_057501353.1">
    <property type="nucleotide sequence ID" value="NZ_CP028358.1"/>
</dbReference>
<name>A0A0F5ZQS9_STEMA</name>
<comment type="caution">
    <text evidence="2">The sequence shown here is derived from an EMBL/GenBank/DDBJ whole genome shotgun (WGS) entry which is preliminary data.</text>
</comment>
<reference evidence="1" key="2">
    <citation type="submission" date="2022-07" db="EMBL/GenBank/DDBJ databases">
        <authorList>
            <consortium name="Clinical and Environmental Microbiology Branch: Whole genome sequencing antimicrobial resistance pathogens in the healthcare setting"/>
        </authorList>
    </citation>
    <scope>NUCLEOTIDE SEQUENCE</scope>
    <source>
        <strain evidence="1">Stenotrophomonas_maltophilia_2021CK-00905</strain>
    </source>
</reference>
<dbReference type="AlphaFoldDB" id="A0A0F5ZQS9"/>
<organism evidence="2 3">
    <name type="scientific">Stenotrophomonas maltophilia</name>
    <name type="common">Pseudomonas maltophilia</name>
    <name type="synonym">Xanthomonas maltophilia</name>
    <dbReference type="NCBI Taxonomy" id="40324"/>
    <lineage>
        <taxon>Bacteria</taxon>
        <taxon>Pseudomonadati</taxon>
        <taxon>Pseudomonadota</taxon>
        <taxon>Gammaproteobacteria</taxon>
        <taxon>Lysobacterales</taxon>
        <taxon>Lysobacteraceae</taxon>
        <taxon>Stenotrophomonas</taxon>
        <taxon>Stenotrophomonas maltophilia group</taxon>
    </lineage>
</organism>
<dbReference type="EMBL" id="ABLOMU010000066">
    <property type="protein sequence ID" value="EKT4443100.1"/>
    <property type="molecule type" value="Genomic_DNA"/>
</dbReference>
<sequence>MKRRAAGFTLVEVMLATVLLAGGLALAFASVRSAMAVSQRGEQIAAESERMRAVETLLRRQLAGALRTPLEAPDPTREPIFFQGEENRMLFAADLPGYLGRGGSYLHALQVDGRNGQQRLLLDLVLLQEGERIAENPPRPPEVLVENLKSVQLRYRGIDASTGQVTDWMPRWDDTRRLPMLVEIQIVPAKGAPWPTLVVAPRAGGSGGAR</sequence>
<dbReference type="Proteomes" id="UP000243478">
    <property type="component" value="Unassembled WGS sequence"/>
</dbReference>
<dbReference type="PROSITE" id="PS00409">
    <property type="entry name" value="PROKAR_NTER_METHYL"/>
    <property type="match status" value="1"/>
</dbReference>
<dbReference type="InterPro" id="IPR012902">
    <property type="entry name" value="N_methyl_site"/>
</dbReference>
<dbReference type="Pfam" id="PF07963">
    <property type="entry name" value="N_methyl"/>
    <property type="match status" value="1"/>
</dbReference>
<accession>A0A0F5ZQS9</accession>
<evidence type="ECO:0000313" key="3">
    <source>
        <dbReference type="Proteomes" id="UP000243478"/>
    </source>
</evidence>
<reference evidence="2 3" key="1">
    <citation type="submission" date="2015-03" db="EMBL/GenBank/DDBJ databases">
        <title>Draft genome of Stenotrophomonas maltophila isolated from urine specimen.</title>
        <authorList>
            <person name="Murugan N."/>
            <person name="Malathi J."/>
            <person name="Umashankar V."/>
            <person name="Madhavan H."/>
        </authorList>
    </citation>
    <scope>NUCLEOTIDE SEQUENCE [LARGE SCALE GENOMIC DNA]</scope>
    <source>
        <strain evidence="2 3">JMNMN1</strain>
    </source>
</reference>